<evidence type="ECO:0000313" key="9">
    <source>
        <dbReference type="EMBL" id="RDI39891.1"/>
    </source>
</evidence>
<feature type="transmembrane region" description="Helical" evidence="7">
    <location>
        <begin position="145"/>
        <end position="162"/>
    </location>
</feature>
<reference evidence="9 10" key="1">
    <citation type="submission" date="2018-07" db="EMBL/GenBank/DDBJ databases">
        <title>Genomic Encyclopedia of Type Strains, Phase IV (KMG-IV): sequencing the most valuable type-strain genomes for metagenomic binning, comparative biology and taxonomic classification.</title>
        <authorList>
            <person name="Goeker M."/>
        </authorList>
    </citation>
    <scope>NUCLEOTIDE SEQUENCE [LARGE SCALE GENOMIC DNA]</scope>
    <source>
        <strain evidence="9 10">DSM 25281</strain>
    </source>
</reference>
<feature type="transmembrane region" description="Helical" evidence="7">
    <location>
        <begin position="66"/>
        <end position="84"/>
    </location>
</feature>
<feature type="transmembrane region" description="Helical" evidence="7">
    <location>
        <begin position="332"/>
        <end position="355"/>
    </location>
</feature>
<keyword evidence="3" id="KW-1003">Cell membrane</keyword>
<feature type="transmembrane region" description="Helical" evidence="7">
    <location>
        <begin position="183"/>
        <end position="205"/>
    </location>
</feature>
<proteinExistence type="inferred from homology"/>
<evidence type="ECO:0000256" key="1">
    <source>
        <dbReference type="ARBA" id="ARBA00004651"/>
    </source>
</evidence>
<comment type="similarity">
    <text evidence="7">Belongs to the binding-protein-dependent transport system permease family.</text>
</comment>
<dbReference type="CDD" id="cd06261">
    <property type="entry name" value="TM_PBP2"/>
    <property type="match status" value="1"/>
</dbReference>
<feature type="transmembrane region" description="Helical" evidence="7">
    <location>
        <begin position="225"/>
        <end position="244"/>
    </location>
</feature>
<name>A0A370G7X7_9BACI</name>
<evidence type="ECO:0000259" key="8">
    <source>
        <dbReference type="PROSITE" id="PS50928"/>
    </source>
</evidence>
<dbReference type="SUPFAM" id="SSF161098">
    <property type="entry name" value="MetI-like"/>
    <property type="match status" value="1"/>
</dbReference>
<keyword evidence="4 7" id="KW-0812">Transmembrane</keyword>
<keyword evidence="6 7" id="KW-0472">Membrane</keyword>
<dbReference type="PROSITE" id="PS50928">
    <property type="entry name" value="ABC_TM1"/>
    <property type="match status" value="1"/>
</dbReference>
<dbReference type="Proteomes" id="UP000255326">
    <property type="component" value="Unassembled WGS sequence"/>
</dbReference>
<protein>
    <submittedName>
        <fullName evidence="9">Oligopeptide transport system permease protein</fullName>
    </submittedName>
</protein>
<evidence type="ECO:0000256" key="3">
    <source>
        <dbReference type="ARBA" id="ARBA00022475"/>
    </source>
</evidence>
<dbReference type="EMBL" id="QQAY01000014">
    <property type="protein sequence ID" value="RDI39891.1"/>
    <property type="molecule type" value="Genomic_DNA"/>
</dbReference>
<evidence type="ECO:0000256" key="5">
    <source>
        <dbReference type="ARBA" id="ARBA00022989"/>
    </source>
</evidence>
<accession>A0A370G7X7</accession>
<evidence type="ECO:0000256" key="6">
    <source>
        <dbReference type="ARBA" id="ARBA00023136"/>
    </source>
</evidence>
<keyword evidence="10" id="KW-1185">Reference proteome</keyword>
<comment type="subcellular location">
    <subcellularLocation>
        <location evidence="1 7">Cell membrane</location>
        <topology evidence="1 7">Multi-pass membrane protein</topology>
    </subcellularLocation>
</comment>
<sequence>MEPQKKLEYKSTKVGSCLSRPDFCLINRKIRKLVLFKIDFCYSGNILKERAGGAGLIYIKKIGVQLFLWLVTTCLFLLIVFMPTEAVYKTGQGGQFISADYHYTIAQHIQNIENFFQYIKEHNGLGDYNPSETLFHHIKDKVKKSLLVVIPALIAGYFLGVAKGVLDFRLKGKKNGFLGNGTTWFFLSLPDLFVIIFLQIGLMYLYSKGLFFHVDLFGSDKFENFVMATIFLAIYPIFYVANITNTSLSDEQGMDYIRTAKSKGISSTKILYVHILKNSASKILTHSNTITLYVLSNLFIVEKLTDFRGAAYYFFESVRRGSSFQVGGSMEVNVISAVGFTLFFTIIIFLSNLIAQLCKAMVDPVEEKGESI</sequence>
<dbReference type="GO" id="GO:0055085">
    <property type="term" value="P:transmembrane transport"/>
    <property type="evidence" value="ECO:0007669"/>
    <property type="project" value="InterPro"/>
</dbReference>
<organism evidence="9 10">
    <name type="scientific">Falsibacillus pallidus</name>
    <dbReference type="NCBI Taxonomy" id="493781"/>
    <lineage>
        <taxon>Bacteria</taxon>
        <taxon>Bacillati</taxon>
        <taxon>Bacillota</taxon>
        <taxon>Bacilli</taxon>
        <taxon>Bacillales</taxon>
        <taxon>Bacillaceae</taxon>
        <taxon>Falsibacillus</taxon>
    </lineage>
</organism>
<comment type="caution">
    <text evidence="9">The sequence shown here is derived from an EMBL/GenBank/DDBJ whole genome shotgun (WGS) entry which is preliminary data.</text>
</comment>
<dbReference type="InterPro" id="IPR035906">
    <property type="entry name" value="MetI-like_sf"/>
</dbReference>
<dbReference type="PANTHER" id="PTHR30465:SF0">
    <property type="entry name" value="OLIGOPEPTIDE TRANSPORT SYSTEM PERMEASE PROTEIN APPB"/>
    <property type="match status" value="1"/>
</dbReference>
<dbReference type="Gene3D" id="1.10.3720.10">
    <property type="entry name" value="MetI-like"/>
    <property type="match status" value="1"/>
</dbReference>
<evidence type="ECO:0000256" key="4">
    <source>
        <dbReference type="ARBA" id="ARBA00022692"/>
    </source>
</evidence>
<keyword evidence="2 7" id="KW-0813">Transport</keyword>
<dbReference type="GO" id="GO:0005886">
    <property type="term" value="C:plasma membrane"/>
    <property type="evidence" value="ECO:0007669"/>
    <property type="project" value="UniProtKB-SubCell"/>
</dbReference>
<dbReference type="InterPro" id="IPR000515">
    <property type="entry name" value="MetI-like"/>
</dbReference>
<keyword evidence="5 7" id="KW-1133">Transmembrane helix</keyword>
<evidence type="ECO:0000256" key="2">
    <source>
        <dbReference type="ARBA" id="ARBA00022448"/>
    </source>
</evidence>
<gene>
    <name evidence="9" type="ORF">DFR59_11449</name>
</gene>
<dbReference type="PANTHER" id="PTHR30465">
    <property type="entry name" value="INNER MEMBRANE ABC TRANSPORTER"/>
    <property type="match status" value="1"/>
</dbReference>
<dbReference type="AlphaFoldDB" id="A0A370G7X7"/>
<evidence type="ECO:0000256" key="7">
    <source>
        <dbReference type="RuleBase" id="RU363032"/>
    </source>
</evidence>
<feature type="domain" description="ABC transmembrane type-1" evidence="8">
    <location>
        <begin position="142"/>
        <end position="355"/>
    </location>
</feature>
<dbReference type="Pfam" id="PF00528">
    <property type="entry name" value="BPD_transp_1"/>
    <property type="match status" value="1"/>
</dbReference>
<evidence type="ECO:0000313" key="10">
    <source>
        <dbReference type="Proteomes" id="UP000255326"/>
    </source>
</evidence>